<evidence type="ECO:0000259" key="8">
    <source>
        <dbReference type="Pfam" id="PF18962"/>
    </source>
</evidence>
<keyword evidence="3" id="KW-0732">Signal</keyword>
<dbReference type="Pfam" id="PF00413">
    <property type="entry name" value="Peptidase_M10"/>
    <property type="match status" value="1"/>
</dbReference>
<dbReference type="RefSeq" id="WP_227475758.1">
    <property type="nucleotide sequence ID" value="NZ_JAFMPT010000002.1"/>
</dbReference>
<evidence type="ECO:0000259" key="6">
    <source>
        <dbReference type="Pfam" id="PF00413"/>
    </source>
</evidence>
<dbReference type="InterPro" id="IPR014756">
    <property type="entry name" value="Ig_E-set"/>
</dbReference>
<evidence type="ECO:0000256" key="4">
    <source>
        <dbReference type="ARBA" id="ARBA00022801"/>
    </source>
</evidence>
<dbReference type="Pfam" id="PF01833">
    <property type="entry name" value="TIG"/>
    <property type="match status" value="1"/>
</dbReference>
<gene>
    <name evidence="9" type="ORF">J1C55_01775</name>
</gene>
<evidence type="ECO:0000256" key="5">
    <source>
        <dbReference type="ARBA" id="ARBA00022833"/>
    </source>
</evidence>
<keyword evidence="4" id="KW-0378">Hydrolase</keyword>
<protein>
    <submittedName>
        <fullName evidence="9">T9SS type A sorting domain-containing protein</fullName>
    </submittedName>
</protein>
<reference evidence="9" key="1">
    <citation type="submission" date="2021-03" db="EMBL/GenBank/DDBJ databases">
        <authorList>
            <person name="Ping X."/>
        </authorList>
    </citation>
    <scope>NUCLEOTIDE SEQUENCE</scope>
    <source>
        <strain evidence="9">E313</strain>
    </source>
</reference>
<feature type="domain" description="IPT/TIG" evidence="7">
    <location>
        <begin position="201"/>
        <end position="281"/>
    </location>
</feature>
<proteinExistence type="predicted"/>
<dbReference type="InterPro" id="IPR026444">
    <property type="entry name" value="Secre_tail"/>
</dbReference>
<evidence type="ECO:0000256" key="1">
    <source>
        <dbReference type="ARBA" id="ARBA00022670"/>
    </source>
</evidence>
<evidence type="ECO:0000259" key="7">
    <source>
        <dbReference type="Pfam" id="PF01833"/>
    </source>
</evidence>
<keyword evidence="1" id="KW-0645">Protease</keyword>
<feature type="domain" description="Peptidase M10 metallopeptidase" evidence="6">
    <location>
        <begin position="413"/>
        <end position="480"/>
    </location>
</feature>
<dbReference type="SUPFAM" id="SSF55486">
    <property type="entry name" value="Metalloproteases ('zincins'), catalytic domain"/>
    <property type="match status" value="1"/>
</dbReference>
<dbReference type="EMBL" id="JAFMPT010000002">
    <property type="protein sequence ID" value="MCC1483306.1"/>
    <property type="molecule type" value="Genomic_DNA"/>
</dbReference>
<reference evidence="9" key="2">
    <citation type="submission" date="2021-10" db="EMBL/GenBank/DDBJ databases">
        <title>Genome of Winogradskyella sp. E313.</title>
        <authorList>
            <person name="Zhou Y."/>
        </authorList>
    </citation>
    <scope>NUCLEOTIDE SEQUENCE</scope>
    <source>
        <strain evidence="9">E313</strain>
    </source>
</reference>
<keyword evidence="5" id="KW-0862">Zinc</keyword>
<organism evidence="9 10">
    <name type="scientific">Winogradskyella immobilis</name>
    <dbReference type="NCBI Taxonomy" id="2816852"/>
    <lineage>
        <taxon>Bacteria</taxon>
        <taxon>Pseudomonadati</taxon>
        <taxon>Bacteroidota</taxon>
        <taxon>Flavobacteriia</taxon>
        <taxon>Flavobacteriales</taxon>
        <taxon>Flavobacteriaceae</taxon>
        <taxon>Winogradskyella</taxon>
    </lineage>
</organism>
<dbReference type="InterPro" id="IPR001818">
    <property type="entry name" value="Pept_M10_metallopeptidase"/>
</dbReference>
<evidence type="ECO:0000256" key="2">
    <source>
        <dbReference type="ARBA" id="ARBA00022723"/>
    </source>
</evidence>
<feature type="domain" description="Secretion system C-terminal sorting" evidence="8">
    <location>
        <begin position="520"/>
        <end position="594"/>
    </location>
</feature>
<keyword evidence="2" id="KW-0479">Metal-binding</keyword>
<sequence>MKNFTLKTAVIAVFITFLYGNKLWSQSTLIEVSIESQISNSDVIVEGKVVDKSTFWDTNGENIYTLNRIEVSKVFKGESSNYIELITEGGTIGLQAQHVSHSLRLQPGDLGVFMLAKNEIGLQRQATPQNNTFKAYSAIQGFYKYNASGDIAVNPFSGYKGISNNFYKIIEDNSGNPYQRMTAFDVNEAINKSVSGRNAMTIGSISPSVSTAGTGDVITITGTGFGSAIGAVGFSNSDFGGFAFSDALESQIMSWSNTEIQVQVPDFAGTGDIRITRDDTTVITSSEELIIDYAHINASVDIGTGQIAYPTQHVDVNGEGGYTWQMYTGFKNVAGAEDAFNRAAETWGCGTKINWKQGADTSINTIADDGVNIVRFDVGSELPNGVLGRCTSRFSGCFAPDGVTINWYVAELDIVFDDGVNWNYGPASPLSSQFDFESVALHELGHGRQMGHVINTNTIMHFSLSNGEESRSLSDNDIDGGLEVDTRSSTNPVCGQPLTTAFSCARLSVDDETLDQNLVVYPNPSKGEIYIKNTLNLNLQSINVYDVNGRLVLNNRINNGVNTNMVLNISQLTSGMYFFKINTEDAFVTKKIVVL</sequence>
<dbReference type="Gene3D" id="2.60.40.10">
    <property type="entry name" value="Immunoglobulins"/>
    <property type="match status" value="1"/>
</dbReference>
<dbReference type="InterPro" id="IPR013783">
    <property type="entry name" value="Ig-like_fold"/>
</dbReference>
<evidence type="ECO:0000313" key="9">
    <source>
        <dbReference type="EMBL" id="MCC1483306.1"/>
    </source>
</evidence>
<keyword evidence="10" id="KW-1185">Reference proteome</keyword>
<name>A0ABS8EJU6_9FLAO</name>
<dbReference type="InterPro" id="IPR024079">
    <property type="entry name" value="MetalloPept_cat_dom_sf"/>
</dbReference>
<evidence type="ECO:0000313" key="10">
    <source>
        <dbReference type="Proteomes" id="UP000778797"/>
    </source>
</evidence>
<dbReference type="SUPFAM" id="SSF81296">
    <property type="entry name" value="E set domains"/>
    <property type="match status" value="1"/>
</dbReference>
<dbReference type="Proteomes" id="UP000778797">
    <property type="component" value="Unassembled WGS sequence"/>
</dbReference>
<dbReference type="InterPro" id="IPR002909">
    <property type="entry name" value="IPT_dom"/>
</dbReference>
<dbReference type="NCBIfam" id="TIGR04183">
    <property type="entry name" value="Por_Secre_tail"/>
    <property type="match status" value="1"/>
</dbReference>
<accession>A0ABS8EJU6</accession>
<dbReference type="Gene3D" id="3.40.390.10">
    <property type="entry name" value="Collagenase (Catalytic Domain)"/>
    <property type="match status" value="1"/>
</dbReference>
<evidence type="ECO:0000256" key="3">
    <source>
        <dbReference type="ARBA" id="ARBA00022729"/>
    </source>
</evidence>
<dbReference type="Pfam" id="PF18962">
    <property type="entry name" value="Por_Secre_tail"/>
    <property type="match status" value="1"/>
</dbReference>
<comment type="caution">
    <text evidence="9">The sequence shown here is derived from an EMBL/GenBank/DDBJ whole genome shotgun (WGS) entry which is preliminary data.</text>
</comment>